<evidence type="ECO:0000313" key="4">
    <source>
        <dbReference type="Proteomes" id="UP000810171"/>
    </source>
</evidence>
<feature type="compositionally biased region" description="Low complexity" evidence="1">
    <location>
        <begin position="359"/>
        <end position="376"/>
    </location>
</feature>
<feature type="region of interest" description="Disordered" evidence="1">
    <location>
        <begin position="132"/>
        <end position="419"/>
    </location>
</feature>
<feature type="compositionally biased region" description="Low complexity" evidence="1">
    <location>
        <begin position="231"/>
        <end position="257"/>
    </location>
</feature>
<feature type="compositionally biased region" description="Low complexity" evidence="1">
    <location>
        <begin position="159"/>
        <end position="222"/>
    </location>
</feature>
<feature type="region of interest" description="Disordered" evidence="1">
    <location>
        <begin position="1"/>
        <end position="27"/>
    </location>
</feature>
<name>A0ABS3ZFA1_9GAMM</name>
<keyword evidence="3" id="KW-0966">Cell projection</keyword>
<sequence>MLPPTTLPNNSAAASGSRPAQAPLPAAGGELQAVVKSVARGDSSGQVFRIQVEANNRLMELITRAPLATGDRINLSRTASGELQIRLPVPTAQPQTGSQGAPANSGNQILLSVAGQQAQAAALQSLPLNTPRQAQVVQSTPLTAQSGPQPPAQNGSTVATRPGDPAARPAAGTNNTTTTTTASGLQGSSASAANTSAPAPRSAAPAQPQAQTQAQTPSPAIADKAPTTGGSTAQSSAPPAAASSQSTAAQARPAGGPTTPPQTAQPPASGPANPTPAQPSTPTTGQQAGQAQVYRAQITQMSNLPSPTTGTGGTASSSGAAPATQGTATLGTAPGASAQPANTQPSATTNAPPQPRPQPATGSTGQSTQTPASTSPQAPPASPTNTANSQSAQAMSQKGQQLTRTVGQQQPPPAPTQHQVQLNLAGERINLVSPRPLTVGQQVMLTRTDAQHVSLSPLPATSTPVQNAVQQPAVQQALRDALPQQIPFGDALNQMVQLSQSPAARNQSAVNQLVQSMLSLFGVTPGSEDAGEAVKRNLQQGGLLTESRLNQGLADKAAPQADLKQQLGQLLKASEQLPENARQQMTRLVDALQARATSQQVSSLQSWKEQPDGSMERAYRLDLPIRQGEKLDNAELTITERRERQPDGEMLSLWSAALHFDLDDYGSVDARLSLEEGWRLQLQFWAEFPHTRELINTRLEPFTGTLHRQGFVVDNVQVFAGRPQQEALNEVRQRLVDVHT</sequence>
<keyword evidence="3" id="KW-0282">Flagellum</keyword>
<comment type="caution">
    <text evidence="3">The sequence shown here is derived from an EMBL/GenBank/DDBJ whole genome shotgun (WGS) entry which is preliminary data.</text>
</comment>
<feature type="compositionally biased region" description="Low complexity" evidence="1">
    <location>
        <begin position="305"/>
        <end position="338"/>
    </location>
</feature>
<dbReference type="RefSeq" id="WP_209288674.1">
    <property type="nucleotide sequence ID" value="NZ_JACVEW010000030.1"/>
</dbReference>
<proteinExistence type="predicted"/>
<feature type="compositionally biased region" description="Low complexity" evidence="1">
    <location>
        <begin position="280"/>
        <end position="292"/>
    </location>
</feature>
<dbReference type="Pfam" id="PF02120">
    <property type="entry name" value="Flg_hook"/>
    <property type="match status" value="1"/>
</dbReference>
<feature type="domain" description="Flagellar hook-length control protein-like C-terminal" evidence="2">
    <location>
        <begin position="653"/>
        <end position="726"/>
    </location>
</feature>
<gene>
    <name evidence="3" type="ORF">H9C73_14765</name>
</gene>
<feature type="compositionally biased region" description="Polar residues" evidence="1">
    <location>
        <begin position="132"/>
        <end position="158"/>
    </location>
</feature>
<dbReference type="EMBL" id="JACVEW010000030">
    <property type="protein sequence ID" value="MBP0049993.1"/>
    <property type="molecule type" value="Genomic_DNA"/>
</dbReference>
<dbReference type="Proteomes" id="UP000810171">
    <property type="component" value="Unassembled WGS sequence"/>
</dbReference>
<protein>
    <submittedName>
        <fullName evidence="3">Flagellar hook-length control protein FliK</fullName>
    </submittedName>
</protein>
<reference evidence="3 4" key="1">
    <citation type="submission" date="2020-09" db="EMBL/GenBank/DDBJ databases">
        <authorList>
            <person name="Tanuku N.R.S."/>
        </authorList>
    </citation>
    <scope>NUCLEOTIDE SEQUENCE [LARGE SCALE GENOMIC DNA]</scope>
    <source>
        <strain evidence="3 4">AK62</strain>
    </source>
</reference>
<organism evidence="3 4">
    <name type="scientific">Marinobacterium alkalitolerans</name>
    <dbReference type="NCBI Taxonomy" id="1542925"/>
    <lineage>
        <taxon>Bacteria</taxon>
        <taxon>Pseudomonadati</taxon>
        <taxon>Pseudomonadota</taxon>
        <taxon>Gammaproteobacteria</taxon>
        <taxon>Oceanospirillales</taxon>
        <taxon>Oceanospirillaceae</taxon>
        <taxon>Marinobacterium</taxon>
    </lineage>
</organism>
<feature type="compositionally biased region" description="Polar residues" evidence="1">
    <location>
        <begin position="339"/>
        <end position="351"/>
    </location>
</feature>
<feature type="compositionally biased region" description="Polar residues" evidence="1">
    <location>
        <begin position="390"/>
        <end position="407"/>
    </location>
</feature>
<evidence type="ECO:0000256" key="1">
    <source>
        <dbReference type="SAM" id="MobiDB-lite"/>
    </source>
</evidence>
<accession>A0ABS3ZFA1</accession>
<keyword evidence="3" id="KW-0969">Cilium</keyword>
<keyword evidence="4" id="KW-1185">Reference proteome</keyword>
<evidence type="ECO:0000313" key="3">
    <source>
        <dbReference type="EMBL" id="MBP0049993.1"/>
    </source>
</evidence>
<evidence type="ECO:0000259" key="2">
    <source>
        <dbReference type="Pfam" id="PF02120"/>
    </source>
</evidence>
<dbReference type="InterPro" id="IPR021136">
    <property type="entry name" value="Flagellar_hook_control-like_C"/>
</dbReference>